<keyword evidence="6 9" id="KW-1133">Transmembrane helix</keyword>
<dbReference type="AlphaFoldDB" id="A0A1H6FQV9"/>
<dbReference type="Gene3D" id="1.20.5.3310">
    <property type="match status" value="1"/>
</dbReference>
<evidence type="ECO:0000256" key="4">
    <source>
        <dbReference type="ARBA" id="ARBA00022692"/>
    </source>
</evidence>
<evidence type="ECO:0000256" key="9">
    <source>
        <dbReference type="HAMAP-Rule" id="MF_00236"/>
    </source>
</evidence>
<feature type="region of interest" description="Disordered" evidence="10">
    <location>
        <begin position="42"/>
        <end position="81"/>
    </location>
</feature>
<evidence type="ECO:0000256" key="6">
    <source>
        <dbReference type="ARBA" id="ARBA00022989"/>
    </source>
</evidence>
<dbReference type="PANTHER" id="PTHR42982:SF1">
    <property type="entry name" value="SEC-INDEPENDENT PROTEIN TRANSLOCASE PROTEIN TATA"/>
    <property type="match status" value="1"/>
</dbReference>
<feature type="compositionally biased region" description="Basic and acidic residues" evidence="10">
    <location>
        <begin position="42"/>
        <end position="75"/>
    </location>
</feature>
<dbReference type="PANTHER" id="PTHR42982">
    <property type="entry name" value="SEC-INDEPENDENT PROTEIN TRANSLOCASE PROTEIN TATA"/>
    <property type="match status" value="1"/>
</dbReference>
<keyword evidence="12" id="KW-1185">Reference proteome</keyword>
<reference evidence="12" key="1">
    <citation type="submission" date="2016-10" db="EMBL/GenBank/DDBJ databases">
        <authorList>
            <person name="Varghese N."/>
            <person name="Submissions S."/>
        </authorList>
    </citation>
    <scope>NUCLEOTIDE SEQUENCE [LARGE SCALE GENOMIC DNA]</scope>
    <source>
        <strain evidence="12">ATCC 35263</strain>
    </source>
</reference>
<evidence type="ECO:0000313" key="11">
    <source>
        <dbReference type="EMBL" id="SEH12732.1"/>
    </source>
</evidence>
<keyword evidence="4 9" id="KW-0812">Transmembrane</keyword>
<dbReference type="InterPro" id="IPR003369">
    <property type="entry name" value="TatA/B/E"/>
</dbReference>
<protein>
    <recommendedName>
        <fullName evidence="9">Sec-independent protein translocase protein TatA</fullName>
    </recommendedName>
</protein>
<evidence type="ECO:0000256" key="3">
    <source>
        <dbReference type="ARBA" id="ARBA00022475"/>
    </source>
</evidence>
<sequence>MPNVGPLELVLVAVIALIVLGPRRLPEAGRALGQGIRGFRDALHGRDQEHGEVAPPEQRERTAAKRETGERHEGVYDEAQP</sequence>
<dbReference type="Pfam" id="PF02416">
    <property type="entry name" value="TatA_B_E"/>
    <property type="match status" value="1"/>
</dbReference>
<dbReference type="GO" id="GO:0008320">
    <property type="term" value="F:protein transmembrane transporter activity"/>
    <property type="evidence" value="ECO:0007669"/>
    <property type="project" value="UniProtKB-UniRule"/>
</dbReference>
<evidence type="ECO:0000256" key="10">
    <source>
        <dbReference type="SAM" id="MobiDB-lite"/>
    </source>
</evidence>
<dbReference type="PRINTS" id="PR01506">
    <property type="entry name" value="TATBPROTEIN"/>
</dbReference>
<name>A0A1H6FQV9_THEAL</name>
<gene>
    <name evidence="9" type="primary">tatA</name>
    <name evidence="11" type="ORF">SAMN02745716_1188</name>
</gene>
<evidence type="ECO:0000256" key="2">
    <source>
        <dbReference type="ARBA" id="ARBA00022448"/>
    </source>
</evidence>
<comment type="function">
    <text evidence="9">Part of the twin-arginine translocation (Tat) system that transports large folded proteins containing a characteristic twin-arginine motif in their signal peptide across membranes. TatA could form the protein-conducting channel of the Tat system.</text>
</comment>
<keyword evidence="7 9" id="KW-0811">Translocation</keyword>
<dbReference type="GO" id="GO:0043953">
    <property type="term" value="P:protein transport by the Tat complex"/>
    <property type="evidence" value="ECO:0007669"/>
    <property type="project" value="UniProtKB-UniRule"/>
</dbReference>
<evidence type="ECO:0000313" key="12">
    <source>
        <dbReference type="Proteomes" id="UP000222056"/>
    </source>
</evidence>
<evidence type="ECO:0000256" key="7">
    <source>
        <dbReference type="ARBA" id="ARBA00023010"/>
    </source>
</evidence>
<feature type="transmembrane region" description="Helical" evidence="9">
    <location>
        <begin position="6"/>
        <end position="22"/>
    </location>
</feature>
<organism evidence="11 12">
    <name type="scientific">Thermoleophilum album</name>
    <dbReference type="NCBI Taxonomy" id="29539"/>
    <lineage>
        <taxon>Bacteria</taxon>
        <taxon>Bacillati</taxon>
        <taxon>Actinomycetota</taxon>
        <taxon>Thermoleophilia</taxon>
        <taxon>Thermoleophilales</taxon>
        <taxon>Thermoleophilaceae</taxon>
        <taxon>Thermoleophilum</taxon>
    </lineage>
</organism>
<dbReference type="OrthoDB" id="5245163at2"/>
<keyword evidence="3 9" id="KW-1003">Cell membrane</keyword>
<comment type="subcellular location">
    <subcellularLocation>
        <location evidence="1 9">Cell membrane</location>
        <topology evidence="1 9">Single-pass membrane protein</topology>
    </subcellularLocation>
</comment>
<dbReference type="Proteomes" id="UP000222056">
    <property type="component" value="Unassembled WGS sequence"/>
</dbReference>
<comment type="similarity">
    <text evidence="9">Belongs to the TatA/E family.</text>
</comment>
<comment type="subunit">
    <text evidence="9">The Tat system comprises two distinct complexes: a TatABC complex, containing multiple copies of TatA, TatB and TatC subunits, and a separate TatA complex, containing only TatA subunits. Substrates initially bind to the TatABC complex, which probably triggers association of the separate TatA complex to form the active translocon.</text>
</comment>
<evidence type="ECO:0000256" key="8">
    <source>
        <dbReference type="ARBA" id="ARBA00023136"/>
    </source>
</evidence>
<keyword evidence="8 9" id="KW-0472">Membrane</keyword>
<dbReference type="HAMAP" id="MF_00236">
    <property type="entry name" value="TatA_E"/>
    <property type="match status" value="1"/>
</dbReference>
<keyword evidence="5 9" id="KW-0653">Protein transport</keyword>
<accession>A0A1H6FQV9</accession>
<dbReference type="RefSeq" id="WP_093117394.1">
    <property type="nucleotide sequence ID" value="NZ_FNWJ01000001.1"/>
</dbReference>
<dbReference type="STRING" id="29539.SAMN02745716_1188"/>
<dbReference type="EMBL" id="FNWJ01000001">
    <property type="protein sequence ID" value="SEH12732.1"/>
    <property type="molecule type" value="Genomic_DNA"/>
</dbReference>
<proteinExistence type="inferred from homology"/>
<evidence type="ECO:0000256" key="5">
    <source>
        <dbReference type="ARBA" id="ARBA00022927"/>
    </source>
</evidence>
<dbReference type="GO" id="GO:0033281">
    <property type="term" value="C:TAT protein transport complex"/>
    <property type="evidence" value="ECO:0007669"/>
    <property type="project" value="UniProtKB-UniRule"/>
</dbReference>
<dbReference type="InterPro" id="IPR006312">
    <property type="entry name" value="TatA/E"/>
</dbReference>
<keyword evidence="2 9" id="KW-0813">Transport</keyword>
<evidence type="ECO:0000256" key="1">
    <source>
        <dbReference type="ARBA" id="ARBA00004162"/>
    </source>
</evidence>